<dbReference type="AlphaFoldDB" id="A0A1E3A372"/>
<gene>
    <name evidence="2" type="ORF">BEI61_04026</name>
</gene>
<dbReference type="InterPro" id="IPR010540">
    <property type="entry name" value="CmpB_TMEM229"/>
</dbReference>
<organism evidence="2 3">
    <name type="scientific">Eisenbergiella tayi</name>
    <dbReference type="NCBI Taxonomy" id="1432052"/>
    <lineage>
        <taxon>Bacteria</taxon>
        <taxon>Bacillati</taxon>
        <taxon>Bacillota</taxon>
        <taxon>Clostridia</taxon>
        <taxon>Lachnospirales</taxon>
        <taxon>Lachnospiraceae</taxon>
        <taxon>Eisenbergiella</taxon>
    </lineage>
</organism>
<name>A0A1E3A372_9FIRM</name>
<comment type="caution">
    <text evidence="2">The sequence shown here is derived from an EMBL/GenBank/DDBJ whole genome shotgun (WGS) entry which is preliminary data.</text>
</comment>
<dbReference type="EMBL" id="MCGH01000003">
    <property type="protein sequence ID" value="ODM03232.1"/>
    <property type="molecule type" value="Genomic_DNA"/>
</dbReference>
<evidence type="ECO:0000313" key="2">
    <source>
        <dbReference type="EMBL" id="ODM03232.1"/>
    </source>
</evidence>
<proteinExistence type="predicted"/>
<feature type="transmembrane region" description="Helical" evidence="1">
    <location>
        <begin position="96"/>
        <end position="118"/>
    </location>
</feature>
<protein>
    <recommendedName>
        <fullName evidence="4">ABC transporter permease</fullName>
    </recommendedName>
</protein>
<evidence type="ECO:0008006" key="4">
    <source>
        <dbReference type="Google" id="ProtNLM"/>
    </source>
</evidence>
<reference evidence="2 3" key="1">
    <citation type="submission" date="2016-07" db="EMBL/GenBank/DDBJ databases">
        <title>Characterization of isolates of Eisenbergiella tayi derived from blood cultures, using whole genome sequencing.</title>
        <authorList>
            <person name="Burdz T."/>
            <person name="Wiebe D."/>
            <person name="Huynh C."/>
            <person name="Bernard K."/>
        </authorList>
    </citation>
    <scope>NUCLEOTIDE SEQUENCE [LARGE SCALE GENOMIC DNA]</scope>
    <source>
        <strain evidence="2 3">NML 110608</strain>
    </source>
</reference>
<keyword evidence="1" id="KW-1133">Transmembrane helix</keyword>
<evidence type="ECO:0000313" key="3">
    <source>
        <dbReference type="Proteomes" id="UP000094067"/>
    </source>
</evidence>
<keyword evidence="1" id="KW-0472">Membrane</keyword>
<feature type="transmembrane region" description="Helical" evidence="1">
    <location>
        <begin position="57"/>
        <end position="84"/>
    </location>
</feature>
<dbReference type="RefSeq" id="WP_069153761.1">
    <property type="nucleotide sequence ID" value="NZ_MCGH01000003.1"/>
</dbReference>
<feature type="transmembrane region" description="Helical" evidence="1">
    <location>
        <begin position="30"/>
        <end position="50"/>
    </location>
</feature>
<sequence length="139" mass="15926">MRAVRPLVLCSIGGLLYVLCELVFRGRSHWTMFVVGGLCFWLIGLINEVIPWNMPVWLQCIIGAVIITTVEFIAGCIINIWLGWQVWDYSGLPFNILGQVCLPFTVLWCLLAAAGIILDDYLRYWLFGAEKPHYTWRCT</sequence>
<dbReference type="Proteomes" id="UP000094067">
    <property type="component" value="Unassembled WGS sequence"/>
</dbReference>
<evidence type="ECO:0000256" key="1">
    <source>
        <dbReference type="SAM" id="Phobius"/>
    </source>
</evidence>
<accession>A0A1E3A372</accession>
<dbReference type="Pfam" id="PF06541">
    <property type="entry name" value="ABC_trans_CmpB"/>
    <property type="match status" value="1"/>
</dbReference>
<keyword evidence="1" id="KW-0812">Transmembrane</keyword>